<dbReference type="InterPro" id="IPR025436">
    <property type="entry name" value="DUF4179"/>
</dbReference>
<protein>
    <recommendedName>
        <fullName evidence="2">DUF4179 domain-containing protein</fullName>
    </recommendedName>
</protein>
<evidence type="ECO:0000313" key="3">
    <source>
        <dbReference type="EMBL" id="ERK31737.1"/>
    </source>
</evidence>
<gene>
    <name evidence="3" type="ORF">CINTURNW_0972</name>
</gene>
<keyword evidence="4" id="KW-1185">Reference proteome</keyword>
<keyword evidence="1" id="KW-0812">Transmembrane</keyword>
<evidence type="ECO:0000259" key="2">
    <source>
        <dbReference type="Pfam" id="PF13786"/>
    </source>
</evidence>
<feature type="transmembrane region" description="Helical" evidence="1">
    <location>
        <begin position="49"/>
        <end position="69"/>
    </location>
</feature>
<dbReference type="PATRIC" id="fig|1294142.3.peg.971"/>
<dbReference type="AlphaFoldDB" id="U2N887"/>
<organism evidence="3 4">
    <name type="scientific">Clostridium intestinale URNW</name>
    <dbReference type="NCBI Taxonomy" id="1294142"/>
    <lineage>
        <taxon>Bacteria</taxon>
        <taxon>Bacillati</taxon>
        <taxon>Bacillota</taxon>
        <taxon>Clostridia</taxon>
        <taxon>Eubacteriales</taxon>
        <taxon>Clostridiaceae</taxon>
        <taxon>Clostridium</taxon>
    </lineage>
</organism>
<proteinExistence type="predicted"/>
<dbReference type="STRING" id="1294142.CINTURNW_0972"/>
<feature type="domain" description="DUF4179" evidence="2">
    <location>
        <begin position="52"/>
        <end position="124"/>
    </location>
</feature>
<name>U2N887_9CLOT</name>
<evidence type="ECO:0000313" key="4">
    <source>
        <dbReference type="Proteomes" id="UP000016721"/>
    </source>
</evidence>
<dbReference type="Proteomes" id="UP000016721">
    <property type="component" value="Unassembled WGS sequence"/>
</dbReference>
<comment type="caution">
    <text evidence="3">The sequence shown here is derived from an EMBL/GenBank/DDBJ whole genome shotgun (WGS) entry which is preliminary data.</text>
</comment>
<evidence type="ECO:0000256" key="1">
    <source>
        <dbReference type="SAM" id="Phobius"/>
    </source>
</evidence>
<dbReference type="RefSeq" id="WP_021801005.1">
    <property type="nucleotide sequence ID" value="NZ_KI273145.1"/>
</dbReference>
<dbReference type="EMBL" id="APJA01000009">
    <property type="protein sequence ID" value="ERK31737.1"/>
    <property type="molecule type" value="Genomic_DNA"/>
</dbReference>
<keyword evidence="1" id="KW-0472">Membrane</keyword>
<reference evidence="3 4" key="1">
    <citation type="journal article" date="2013" name="Genome Announc.">
        <title>Draft Genome Sequence of the Hydrogen- and Ethanol-Producing Bacterium Clostridium intestinale Strain URNW.</title>
        <authorList>
            <person name="Lal S."/>
            <person name="Ramachandran U."/>
            <person name="Zhang X."/>
            <person name="Sparling R."/>
            <person name="Levin D.B."/>
        </authorList>
    </citation>
    <scope>NUCLEOTIDE SEQUENCE [LARGE SCALE GENOMIC DNA]</scope>
    <source>
        <strain evidence="3 4">URNW</strain>
    </source>
</reference>
<keyword evidence="1" id="KW-1133">Transmembrane helix</keyword>
<sequence length="446" mass="51297">MVNNNFDKRIKNITSKIEPPEDFIDFTDSILDSLEPKSQAAKINRFRRLPMVASFILIFLFIFLSPVYAQLTSVFDSFKSLDIFNKDNSDDYINNLNITAKDSDVTFNFKNLVISGDSIILSYEATTPYKPNSLPGIWDSDVNINGKKVEDPLTEDYGTLISEDNGYTYDMVSIIDILDIKNISENDNIKLKYTIKNFDGVDGKWDLSLNLPKDKLYDKVYYADTNKSLKTPYGDINFDEISLGQFYTKTKFNVDIPDYNNVDIHEYSTSPFSNYIIKTDKNEILYTYSSSYTKIEGNATGQSYISPIKEKPDKIWLIPYKINRNNKSKVVKEISAKNLLDIPKPYNIKISDSLSLNIVETSYENNIFKIKYKLEGISFLPGTFNFRYNDGTYISDLYGFNSNLIRGDKGTVSYQLENLNDFKLVVNNFDDMITPEYDKQLELSVK</sequence>
<dbReference type="OrthoDB" id="2541898at2"/>
<dbReference type="Pfam" id="PF13786">
    <property type="entry name" value="DUF4179"/>
    <property type="match status" value="1"/>
</dbReference>
<dbReference type="Gene3D" id="2.60.40.1630">
    <property type="entry name" value="bacillus anthracis domain"/>
    <property type="match status" value="1"/>
</dbReference>
<dbReference type="HOGENOM" id="CLU_613512_0_0_9"/>
<accession>U2N887</accession>